<protein>
    <recommendedName>
        <fullName evidence="4 10">2-dehydropantoate 2-reductase</fullName>
        <ecNumber evidence="3 10">1.1.1.169</ecNumber>
    </recommendedName>
    <alternativeName>
        <fullName evidence="8 10">Ketopantoate reductase</fullName>
    </alternativeName>
</protein>
<comment type="function">
    <text evidence="10">Catalyzes the NADPH-dependent reduction of ketopantoate into pantoic acid.</text>
</comment>
<dbReference type="Gene3D" id="1.10.1040.10">
    <property type="entry name" value="N-(1-d-carboxylethyl)-l-norvaline Dehydrogenase, domain 2"/>
    <property type="match status" value="1"/>
</dbReference>
<evidence type="ECO:0000256" key="9">
    <source>
        <dbReference type="ARBA" id="ARBA00048793"/>
    </source>
</evidence>
<dbReference type="PANTHER" id="PTHR21708">
    <property type="entry name" value="PROBABLE 2-DEHYDROPANTOATE 2-REDUCTASE"/>
    <property type="match status" value="1"/>
</dbReference>
<accession>A0ABS5FEE5</accession>
<dbReference type="InterPro" id="IPR003710">
    <property type="entry name" value="ApbA"/>
</dbReference>
<keyword evidence="7 10" id="KW-0560">Oxidoreductase</keyword>
<evidence type="ECO:0000256" key="3">
    <source>
        <dbReference type="ARBA" id="ARBA00013014"/>
    </source>
</evidence>
<evidence type="ECO:0000256" key="7">
    <source>
        <dbReference type="ARBA" id="ARBA00023002"/>
    </source>
</evidence>
<comment type="pathway">
    <text evidence="1 10">Cofactor biosynthesis; (R)-pantothenate biosynthesis; (R)-pantoate from 3-methyl-2-oxobutanoate: step 2/2.</text>
</comment>
<evidence type="ECO:0000256" key="1">
    <source>
        <dbReference type="ARBA" id="ARBA00004994"/>
    </source>
</evidence>
<reference evidence="14" key="1">
    <citation type="journal article" date="2021" name="ISME J.">
        <title>Evolutionary origin and ecological implication of a unique nif island in free-living Bradyrhizobium lineages.</title>
        <authorList>
            <person name="Tao J."/>
        </authorList>
    </citation>
    <scope>NUCLEOTIDE SEQUENCE [LARGE SCALE GENOMIC DNA]</scope>
    <source>
        <strain evidence="14">SZCCT0434</strain>
    </source>
</reference>
<keyword evidence="6 10" id="KW-0521">NADP</keyword>
<dbReference type="InterPro" id="IPR008927">
    <property type="entry name" value="6-PGluconate_DH-like_C_sf"/>
</dbReference>
<comment type="similarity">
    <text evidence="2 10">Belongs to the ketopantoate reductase family.</text>
</comment>
<dbReference type="PANTHER" id="PTHR21708:SF26">
    <property type="entry name" value="2-DEHYDROPANTOATE 2-REDUCTASE"/>
    <property type="match status" value="1"/>
</dbReference>
<dbReference type="RefSeq" id="WP_212492150.1">
    <property type="nucleotide sequence ID" value="NZ_JAFCJH010000005.1"/>
</dbReference>
<dbReference type="InterPro" id="IPR013328">
    <property type="entry name" value="6PGD_dom2"/>
</dbReference>
<dbReference type="Proteomes" id="UP001315278">
    <property type="component" value="Unassembled WGS sequence"/>
</dbReference>
<evidence type="ECO:0000313" key="13">
    <source>
        <dbReference type="EMBL" id="MBR0795161.1"/>
    </source>
</evidence>
<evidence type="ECO:0000259" key="12">
    <source>
        <dbReference type="Pfam" id="PF08546"/>
    </source>
</evidence>
<evidence type="ECO:0000256" key="6">
    <source>
        <dbReference type="ARBA" id="ARBA00022857"/>
    </source>
</evidence>
<comment type="catalytic activity">
    <reaction evidence="9 10">
        <text>(R)-pantoate + NADP(+) = 2-dehydropantoate + NADPH + H(+)</text>
        <dbReference type="Rhea" id="RHEA:16233"/>
        <dbReference type="ChEBI" id="CHEBI:11561"/>
        <dbReference type="ChEBI" id="CHEBI:15378"/>
        <dbReference type="ChEBI" id="CHEBI:15980"/>
        <dbReference type="ChEBI" id="CHEBI:57783"/>
        <dbReference type="ChEBI" id="CHEBI:58349"/>
        <dbReference type="EC" id="1.1.1.169"/>
    </reaction>
</comment>
<evidence type="ECO:0000256" key="5">
    <source>
        <dbReference type="ARBA" id="ARBA00022655"/>
    </source>
</evidence>
<dbReference type="NCBIfam" id="TIGR00745">
    <property type="entry name" value="apbA_panE"/>
    <property type="match status" value="1"/>
</dbReference>
<keyword evidence="14" id="KW-1185">Reference proteome</keyword>
<feature type="domain" description="Ketopantoate reductase C-terminal" evidence="12">
    <location>
        <begin position="182"/>
        <end position="295"/>
    </location>
</feature>
<evidence type="ECO:0000313" key="14">
    <source>
        <dbReference type="Proteomes" id="UP001315278"/>
    </source>
</evidence>
<dbReference type="Pfam" id="PF02558">
    <property type="entry name" value="ApbA"/>
    <property type="match status" value="1"/>
</dbReference>
<name>A0ABS5FEE5_9BRAD</name>
<dbReference type="InterPro" id="IPR013752">
    <property type="entry name" value="KPA_reductase"/>
</dbReference>
<dbReference type="SUPFAM" id="SSF51735">
    <property type="entry name" value="NAD(P)-binding Rossmann-fold domains"/>
    <property type="match status" value="1"/>
</dbReference>
<evidence type="ECO:0000256" key="10">
    <source>
        <dbReference type="RuleBase" id="RU362068"/>
    </source>
</evidence>
<evidence type="ECO:0000259" key="11">
    <source>
        <dbReference type="Pfam" id="PF02558"/>
    </source>
</evidence>
<dbReference type="Pfam" id="PF08546">
    <property type="entry name" value="ApbA_C"/>
    <property type="match status" value="1"/>
</dbReference>
<proteinExistence type="inferred from homology"/>
<feature type="domain" description="Ketopantoate reductase N-terminal" evidence="11">
    <location>
        <begin position="4"/>
        <end position="152"/>
    </location>
</feature>
<dbReference type="InterPro" id="IPR036291">
    <property type="entry name" value="NAD(P)-bd_dom_sf"/>
</dbReference>
<evidence type="ECO:0000256" key="2">
    <source>
        <dbReference type="ARBA" id="ARBA00007870"/>
    </source>
</evidence>
<dbReference type="SUPFAM" id="SSF48179">
    <property type="entry name" value="6-phosphogluconate dehydrogenase C-terminal domain-like"/>
    <property type="match status" value="1"/>
</dbReference>
<dbReference type="EC" id="1.1.1.169" evidence="3 10"/>
<dbReference type="InterPro" id="IPR013332">
    <property type="entry name" value="KPR_N"/>
</dbReference>
<evidence type="ECO:0000256" key="4">
    <source>
        <dbReference type="ARBA" id="ARBA00019465"/>
    </source>
</evidence>
<evidence type="ECO:0000256" key="8">
    <source>
        <dbReference type="ARBA" id="ARBA00032024"/>
    </source>
</evidence>
<gene>
    <name evidence="13" type="ORF">JQ615_07165</name>
</gene>
<sequence length="312" mass="32856">MRYLVLGAGALGGYFGSMLIRGGADVTFLVRPARATQLRRDGLIVKTQDGDELRTQVKVVQRGQLDGSYDVVLLCCKAYDLDPAMDAIAPAMSSGSAIVPLLNGVRHIDVLKEKFGPERVLGGLTIINAALMADGSIQQSQLRINLTAIGELDGRLSSRCTAIKTALEAGGIPVQISESILVLMWEKFFGFTCNAAIASLTRSRAGAIAQAAEGASFVSAVIDECTRVVTALGHPPLPAFNSAAQISGLFSQASSTYGPSMLIDMEDGRPTEGEHTIGDLVERAAQASVSAPLLTAARCNLQTYEINRGGSK</sequence>
<keyword evidence="5 10" id="KW-0566">Pantothenate biosynthesis</keyword>
<dbReference type="EMBL" id="JAFCJH010000005">
    <property type="protein sequence ID" value="MBR0795161.1"/>
    <property type="molecule type" value="Genomic_DNA"/>
</dbReference>
<comment type="caution">
    <text evidence="13">The sequence shown here is derived from an EMBL/GenBank/DDBJ whole genome shotgun (WGS) entry which is preliminary data.</text>
</comment>
<dbReference type="Gene3D" id="3.40.50.720">
    <property type="entry name" value="NAD(P)-binding Rossmann-like Domain"/>
    <property type="match status" value="1"/>
</dbReference>
<dbReference type="InterPro" id="IPR051402">
    <property type="entry name" value="KPR-Related"/>
</dbReference>
<organism evidence="13 14">
    <name type="scientific">Bradyrhizobium jicamae</name>
    <dbReference type="NCBI Taxonomy" id="280332"/>
    <lineage>
        <taxon>Bacteria</taxon>
        <taxon>Pseudomonadati</taxon>
        <taxon>Pseudomonadota</taxon>
        <taxon>Alphaproteobacteria</taxon>
        <taxon>Hyphomicrobiales</taxon>
        <taxon>Nitrobacteraceae</taxon>
        <taxon>Bradyrhizobium</taxon>
    </lineage>
</organism>